<keyword evidence="4 7" id="KW-0067">ATP-binding</keyword>
<dbReference type="InterPro" id="IPR045864">
    <property type="entry name" value="aa-tRNA-synth_II/BPL/LPL"/>
</dbReference>
<keyword evidence="10" id="KW-1185">Reference proteome</keyword>
<dbReference type="GO" id="GO:0005524">
    <property type="term" value="F:ATP binding"/>
    <property type="evidence" value="ECO:0007669"/>
    <property type="project" value="UniProtKB-UniRule"/>
</dbReference>
<dbReference type="Gene3D" id="2.40.50.140">
    <property type="entry name" value="Nucleic acid-binding proteins"/>
    <property type="match status" value="1"/>
</dbReference>
<evidence type="ECO:0000256" key="4">
    <source>
        <dbReference type="ARBA" id="ARBA00022840"/>
    </source>
</evidence>
<keyword evidence="5 7" id="KW-0648">Protein biosynthesis</keyword>
<dbReference type="RefSeq" id="WP_084088024.1">
    <property type="nucleotide sequence ID" value="NZ_FQUS01000003.1"/>
</dbReference>
<feature type="binding site" evidence="7">
    <location>
        <position position="485"/>
    </location>
    <ligand>
        <name>ATP</name>
        <dbReference type="ChEBI" id="CHEBI:30616"/>
    </ligand>
</feature>
<dbReference type="InterPro" id="IPR004364">
    <property type="entry name" value="Aa-tRNA-synt_II"/>
</dbReference>
<keyword evidence="3 7" id="KW-0547">Nucleotide-binding</keyword>
<keyword evidence="2 7" id="KW-0436">Ligase</keyword>
<dbReference type="GO" id="GO:0005737">
    <property type="term" value="C:cytoplasm"/>
    <property type="evidence" value="ECO:0007669"/>
    <property type="project" value="UniProtKB-SubCell"/>
</dbReference>
<dbReference type="PANTHER" id="PTHR22594:SF5">
    <property type="entry name" value="ASPARTATE--TRNA LIGASE, MITOCHONDRIAL"/>
    <property type="match status" value="1"/>
</dbReference>
<dbReference type="PANTHER" id="PTHR22594">
    <property type="entry name" value="ASPARTYL/LYSYL-TRNA SYNTHETASE"/>
    <property type="match status" value="1"/>
</dbReference>
<dbReference type="GO" id="GO:0004815">
    <property type="term" value="F:aspartate-tRNA ligase activity"/>
    <property type="evidence" value="ECO:0007669"/>
    <property type="project" value="UniProtKB-UniRule"/>
</dbReference>
<comment type="caution">
    <text evidence="7">Lacks conserved residue(s) required for the propagation of feature annotation.</text>
</comment>
<feature type="binding site" evidence="7">
    <location>
        <position position="231"/>
    </location>
    <ligand>
        <name>ATP</name>
        <dbReference type="ChEBI" id="CHEBI:30616"/>
    </ligand>
</feature>
<dbReference type="Pfam" id="PF02938">
    <property type="entry name" value="GAD"/>
    <property type="match status" value="1"/>
</dbReference>
<keyword evidence="6 7" id="KW-0030">Aminoacyl-tRNA synthetase</keyword>
<comment type="subunit">
    <text evidence="7">Homodimer.</text>
</comment>
<dbReference type="PRINTS" id="PR01042">
    <property type="entry name" value="TRNASYNTHASP"/>
</dbReference>
<feature type="binding site" evidence="7">
    <location>
        <position position="222"/>
    </location>
    <ligand>
        <name>L-aspartate</name>
        <dbReference type="ChEBI" id="CHEBI:29991"/>
    </ligand>
</feature>
<feature type="binding site" evidence="7">
    <location>
        <position position="176"/>
    </location>
    <ligand>
        <name>L-aspartate</name>
        <dbReference type="ChEBI" id="CHEBI:29991"/>
    </ligand>
</feature>
<dbReference type="InterPro" id="IPR029351">
    <property type="entry name" value="GAD_dom"/>
</dbReference>
<dbReference type="EMBL" id="FQUS01000003">
    <property type="protein sequence ID" value="SHE73468.1"/>
    <property type="molecule type" value="Genomic_DNA"/>
</dbReference>
<sequence length="595" mass="68180">MAWKRTHNCGELTAEHTGEKIILNGWVATRRDLGGVIFIDLRDRHGITQIVFNETDKKLHEKAEQLRGEYVIGVKGVVERRDEENINPDLDTGDIEIIVTDLQIYSKAETPPFEIKEDIATGEEIRLTYRYLDLRRPDLQRNMILRSDFYQSVRSFYHDRDFMEVETPVLMKSTPEGARDYLVPSRVNAGKFFALPQSPQTYKQLLMVSGFDRYFQIVKCFRDEDLRADRQPEFTQIDVEMSFVDEEAVMSNTEALMRKLMKETIGREIETSFRRMTYEEAIKTYGTDKPDTRFGLEFADFSELVKDSEFNIFSGTVEKGGAVLGITVPGQGSMGRGAIDRLTERVQKETGAGGLIYIKLNEKDGVKCSVEKFLKEETVQAMVERAEAEMGDLVLILAGGSPDVYQQMNKLRLMMGEEHNLINKDEFEFLWVTDFPLVEWSREDQRYQALHHPFTAPHRGDVDRLDEDPASVRSRAYDLVLNGYEIGGGSIRIHDRELQKRMFKLLGIDEEEAEERFGFLLEAFKYGVPPHGGIALGVDRIIMILSGGNSLRDVIAFPKNQKAQSLMDNSPAYVDQEQLDELHIRLKRGVGEEHE</sequence>
<dbReference type="Gene3D" id="3.30.930.10">
    <property type="entry name" value="Bira Bifunctional Protein, Domain 2"/>
    <property type="match status" value="1"/>
</dbReference>
<dbReference type="STRING" id="1194090.SAMN05443144_10359"/>
<dbReference type="InterPro" id="IPR047089">
    <property type="entry name" value="Asp-tRNA-ligase_1_N"/>
</dbReference>
<name>A0A1M4VWX0_9BACT</name>
<evidence type="ECO:0000313" key="9">
    <source>
        <dbReference type="EMBL" id="SHE73468.1"/>
    </source>
</evidence>
<feature type="region of interest" description="Aspartate" evidence="7">
    <location>
        <begin position="200"/>
        <end position="203"/>
    </location>
</feature>
<evidence type="ECO:0000256" key="7">
    <source>
        <dbReference type="HAMAP-Rule" id="MF_00044"/>
    </source>
</evidence>
<dbReference type="CDD" id="cd04317">
    <property type="entry name" value="EcAspRS_like_N"/>
    <property type="match status" value="1"/>
</dbReference>
<dbReference type="Pfam" id="PF01336">
    <property type="entry name" value="tRNA_anti-codon"/>
    <property type="match status" value="1"/>
</dbReference>
<gene>
    <name evidence="7" type="primary">aspS</name>
    <name evidence="9" type="ORF">SAMN05443144_10359</name>
</gene>
<accession>A0A1M4VWX0</accession>
<dbReference type="Gene3D" id="3.30.1360.30">
    <property type="entry name" value="GAD-like domain"/>
    <property type="match status" value="1"/>
</dbReference>
<reference evidence="9 10" key="1">
    <citation type="submission" date="2016-11" db="EMBL/GenBank/DDBJ databases">
        <authorList>
            <person name="Jaros S."/>
            <person name="Januszkiewicz K."/>
            <person name="Wedrychowicz H."/>
        </authorList>
    </citation>
    <scope>NUCLEOTIDE SEQUENCE [LARGE SCALE GENOMIC DNA]</scope>
    <source>
        <strain evidence="9 10">DSM 21986</strain>
    </source>
</reference>
<dbReference type="InterPro" id="IPR012340">
    <property type="entry name" value="NA-bd_OB-fold"/>
</dbReference>
<comment type="catalytic activity">
    <reaction evidence="7">
        <text>tRNA(Asp) + L-aspartate + ATP = L-aspartyl-tRNA(Asp) + AMP + diphosphate</text>
        <dbReference type="Rhea" id="RHEA:19649"/>
        <dbReference type="Rhea" id="RHEA-COMP:9660"/>
        <dbReference type="Rhea" id="RHEA-COMP:9678"/>
        <dbReference type="ChEBI" id="CHEBI:29991"/>
        <dbReference type="ChEBI" id="CHEBI:30616"/>
        <dbReference type="ChEBI" id="CHEBI:33019"/>
        <dbReference type="ChEBI" id="CHEBI:78442"/>
        <dbReference type="ChEBI" id="CHEBI:78516"/>
        <dbReference type="ChEBI" id="CHEBI:456215"/>
        <dbReference type="EC" id="6.1.1.12"/>
    </reaction>
</comment>
<feature type="binding site" evidence="7">
    <location>
        <begin position="222"/>
        <end position="224"/>
    </location>
    <ligand>
        <name>ATP</name>
        <dbReference type="ChEBI" id="CHEBI:30616"/>
    </ligand>
</feature>
<feature type="binding site" evidence="7">
    <location>
        <position position="492"/>
    </location>
    <ligand>
        <name>L-aspartate</name>
        <dbReference type="ChEBI" id="CHEBI:29991"/>
    </ligand>
</feature>
<protein>
    <recommendedName>
        <fullName evidence="7">Aspartate--tRNA ligase</fullName>
        <ecNumber evidence="7">6.1.1.12</ecNumber>
    </recommendedName>
    <alternativeName>
        <fullName evidence="7">Aspartyl-tRNA synthetase</fullName>
        <shortName evidence="7">AspRS</shortName>
    </alternativeName>
</protein>
<dbReference type="PROSITE" id="PS50862">
    <property type="entry name" value="AA_TRNA_LIGASE_II"/>
    <property type="match status" value="1"/>
</dbReference>
<dbReference type="OrthoDB" id="9802326at2"/>
<feature type="domain" description="Aminoacyl-transfer RNA synthetases class-II family profile" evidence="8">
    <location>
        <begin position="145"/>
        <end position="558"/>
    </location>
</feature>
<evidence type="ECO:0000313" key="10">
    <source>
        <dbReference type="Proteomes" id="UP000184041"/>
    </source>
</evidence>
<dbReference type="EC" id="6.1.1.12" evidence="7"/>
<dbReference type="SUPFAM" id="SSF55261">
    <property type="entry name" value="GAD domain-like"/>
    <property type="match status" value="1"/>
</dbReference>
<dbReference type="Proteomes" id="UP000184041">
    <property type="component" value="Unassembled WGS sequence"/>
</dbReference>
<proteinExistence type="inferred from homology"/>
<dbReference type="Pfam" id="PF00152">
    <property type="entry name" value="tRNA-synt_2"/>
    <property type="match status" value="1"/>
</dbReference>
<evidence type="ECO:0000256" key="1">
    <source>
        <dbReference type="ARBA" id="ARBA00006303"/>
    </source>
</evidence>
<feature type="binding site" evidence="7">
    <location>
        <begin position="537"/>
        <end position="540"/>
    </location>
    <ligand>
        <name>ATP</name>
        <dbReference type="ChEBI" id="CHEBI:30616"/>
    </ligand>
</feature>
<dbReference type="InterPro" id="IPR004524">
    <property type="entry name" value="Asp-tRNA-ligase_1"/>
</dbReference>
<dbReference type="InterPro" id="IPR004115">
    <property type="entry name" value="GAD-like_sf"/>
</dbReference>
<dbReference type="AlphaFoldDB" id="A0A1M4VWX0"/>
<feature type="binding site" evidence="7">
    <location>
        <position position="451"/>
    </location>
    <ligand>
        <name>L-aspartate</name>
        <dbReference type="ChEBI" id="CHEBI:29991"/>
    </ligand>
</feature>
<organism evidence="9 10">
    <name type="scientific">Fodinibius roseus</name>
    <dbReference type="NCBI Taxonomy" id="1194090"/>
    <lineage>
        <taxon>Bacteria</taxon>
        <taxon>Pseudomonadati</taxon>
        <taxon>Balneolota</taxon>
        <taxon>Balneolia</taxon>
        <taxon>Balneolales</taxon>
        <taxon>Balneolaceae</taxon>
        <taxon>Fodinibius</taxon>
    </lineage>
</organism>
<evidence type="ECO:0000259" key="8">
    <source>
        <dbReference type="PROSITE" id="PS50862"/>
    </source>
</evidence>
<dbReference type="InterPro" id="IPR004365">
    <property type="entry name" value="NA-bd_OB_tRNA"/>
</dbReference>
<dbReference type="HAMAP" id="MF_00044">
    <property type="entry name" value="Asp_tRNA_synth_type1"/>
    <property type="match status" value="1"/>
</dbReference>
<evidence type="ECO:0000256" key="2">
    <source>
        <dbReference type="ARBA" id="ARBA00022598"/>
    </source>
</evidence>
<dbReference type="InterPro" id="IPR002312">
    <property type="entry name" value="Asp/Asn-tRNA-synth_IIb"/>
</dbReference>
<dbReference type="GO" id="GO:0006422">
    <property type="term" value="P:aspartyl-tRNA aminoacylation"/>
    <property type="evidence" value="ECO:0007669"/>
    <property type="project" value="UniProtKB-UniRule"/>
</dbReference>
<dbReference type="CDD" id="cd00777">
    <property type="entry name" value="AspRS_core"/>
    <property type="match status" value="1"/>
</dbReference>
<comment type="function">
    <text evidence="7">Catalyzes the attachment of L-aspartate to tRNA(Asp) in a two-step reaction: L-aspartate is first activated by ATP to form Asp-AMP and then transferred to the acceptor end of tRNA(Asp).</text>
</comment>
<dbReference type="GO" id="GO:0003676">
    <property type="term" value="F:nucleic acid binding"/>
    <property type="evidence" value="ECO:0007669"/>
    <property type="project" value="InterPro"/>
</dbReference>
<dbReference type="NCBIfam" id="TIGR00459">
    <property type="entry name" value="aspS_bact"/>
    <property type="match status" value="1"/>
</dbReference>
<dbReference type="SUPFAM" id="SSF55681">
    <property type="entry name" value="Class II aaRS and biotin synthetases"/>
    <property type="match status" value="1"/>
</dbReference>
<dbReference type="InterPro" id="IPR047090">
    <property type="entry name" value="AspRS_core"/>
</dbReference>
<keyword evidence="7" id="KW-0963">Cytoplasm</keyword>
<evidence type="ECO:0000256" key="3">
    <source>
        <dbReference type="ARBA" id="ARBA00022741"/>
    </source>
</evidence>
<dbReference type="SUPFAM" id="SSF50249">
    <property type="entry name" value="Nucleic acid-binding proteins"/>
    <property type="match status" value="1"/>
</dbReference>
<evidence type="ECO:0000256" key="5">
    <source>
        <dbReference type="ARBA" id="ARBA00022917"/>
    </source>
</evidence>
<dbReference type="NCBIfam" id="NF001750">
    <property type="entry name" value="PRK00476.1"/>
    <property type="match status" value="1"/>
</dbReference>
<evidence type="ECO:0000256" key="6">
    <source>
        <dbReference type="ARBA" id="ARBA00023146"/>
    </source>
</evidence>
<dbReference type="InterPro" id="IPR006195">
    <property type="entry name" value="aa-tRNA-synth_II"/>
</dbReference>
<comment type="similarity">
    <text evidence="1 7">Belongs to the class-II aminoacyl-tRNA synthetase family. Type 1 subfamily.</text>
</comment>
<comment type="subcellular location">
    <subcellularLocation>
        <location evidence="7">Cytoplasm</location>
    </subcellularLocation>
</comment>